<sequence length="135" mass="15386">MKTKNIIYLIAVMVGVLLVVIVYQSLNQPGVNDLNGNYTELAVFRNENNTGPVVRIFAVYTQDELWDDMRAYGDFMPHTKYGNTKVFFFDKALEGLELSPNSPYFPERFQEACLAVYEKTAMGGSSFKEYPFIAK</sequence>
<dbReference type="STRING" id="880070.Cycma_0002"/>
<dbReference type="RefSeq" id="WP_014018086.1">
    <property type="nucleotide sequence ID" value="NC_015914.1"/>
</dbReference>
<dbReference type="eggNOG" id="ENOG5032S67">
    <property type="taxonomic scope" value="Bacteria"/>
</dbReference>
<keyword evidence="1" id="KW-0812">Transmembrane</keyword>
<evidence type="ECO:0000313" key="2">
    <source>
        <dbReference type="EMBL" id="AEL23787.1"/>
    </source>
</evidence>
<dbReference type="EMBL" id="CP002955">
    <property type="protein sequence ID" value="AEL23787.1"/>
    <property type="molecule type" value="Genomic_DNA"/>
</dbReference>
<dbReference type="HOGENOM" id="CLU_158632_0_0_10"/>
<evidence type="ECO:0000313" key="3">
    <source>
        <dbReference type="Proteomes" id="UP000001635"/>
    </source>
</evidence>
<protein>
    <submittedName>
        <fullName evidence="2">Uncharacterized protein</fullName>
    </submittedName>
</protein>
<feature type="transmembrane region" description="Helical" evidence="1">
    <location>
        <begin position="7"/>
        <end position="26"/>
    </location>
</feature>
<organism evidence="2 3">
    <name type="scientific">Cyclobacterium marinum (strain ATCC 25205 / DSM 745 / LMG 13164 / NCIMB 1802)</name>
    <name type="common">Flectobacillus marinus</name>
    <dbReference type="NCBI Taxonomy" id="880070"/>
    <lineage>
        <taxon>Bacteria</taxon>
        <taxon>Pseudomonadati</taxon>
        <taxon>Bacteroidota</taxon>
        <taxon>Cytophagia</taxon>
        <taxon>Cytophagales</taxon>
        <taxon>Cyclobacteriaceae</taxon>
        <taxon>Cyclobacterium</taxon>
    </lineage>
</organism>
<dbReference type="Proteomes" id="UP000001635">
    <property type="component" value="Chromosome"/>
</dbReference>
<keyword evidence="3" id="KW-1185">Reference proteome</keyword>
<dbReference type="AlphaFoldDB" id="G0IXU8"/>
<name>G0IXU8_CYCMS</name>
<keyword evidence="1" id="KW-1133">Transmembrane helix</keyword>
<reference evidence="3" key="1">
    <citation type="submission" date="2011-07" db="EMBL/GenBank/DDBJ databases">
        <title>The complete genome of Cyclobacterium marinum DSM 745.</title>
        <authorList>
            <person name="Lucas S."/>
            <person name="Han J."/>
            <person name="Lapidus A."/>
            <person name="Bruce D."/>
            <person name="Goodwin L."/>
            <person name="Pitluck S."/>
            <person name="Peters L."/>
            <person name="Kyrpides N."/>
            <person name="Mavromatis K."/>
            <person name="Ivanova N."/>
            <person name="Ovchinnikova G."/>
            <person name="Chertkov O."/>
            <person name="Detter J.C."/>
            <person name="Tapia R."/>
            <person name="Han C."/>
            <person name="Land M."/>
            <person name="Hauser L."/>
            <person name="Markowitz V."/>
            <person name="Cheng J.-F."/>
            <person name="Hugenholtz P."/>
            <person name="Woyke T."/>
            <person name="Wu D."/>
            <person name="Tindall B."/>
            <person name="Schuetze A."/>
            <person name="Brambilla E."/>
            <person name="Klenk H.-P."/>
            <person name="Eisen J.A."/>
        </authorList>
    </citation>
    <scope>NUCLEOTIDE SEQUENCE [LARGE SCALE GENOMIC DNA]</scope>
    <source>
        <strain evidence="3">ATCC 25205 / DSM 745 / LMG 13164 / NCIMB 1802</strain>
    </source>
</reference>
<accession>G0IXU8</accession>
<keyword evidence="1" id="KW-0472">Membrane</keyword>
<proteinExistence type="predicted"/>
<gene>
    <name evidence="2" type="ordered locus">Cycma_0002</name>
</gene>
<dbReference type="OrthoDB" id="709006at2"/>
<dbReference type="KEGG" id="cmr:Cycma_0002"/>
<evidence type="ECO:0000256" key="1">
    <source>
        <dbReference type="SAM" id="Phobius"/>
    </source>
</evidence>